<evidence type="ECO:0000313" key="1">
    <source>
        <dbReference type="EMBL" id="JAD91136.1"/>
    </source>
</evidence>
<dbReference type="EMBL" id="GBRH01206759">
    <property type="protein sequence ID" value="JAD91136.1"/>
    <property type="molecule type" value="Transcribed_RNA"/>
</dbReference>
<reference evidence="1" key="1">
    <citation type="submission" date="2014-09" db="EMBL/GenBank/DDBJ databases">
        <authorList>
            <person name="Magalhaes I.L.F."/>
            <person name="Oliveira U."/>
            <person name="Santos F.R."/>
            <person name="Vidigal T.H.D.A."/>
            <person name="Brescovit A.D."/>
            <person name="Santos A.J."/>
        </authorList>
    </citation>
    <scope>NUCLEOTIDE SEQUENCE</scope>
    <source>
        <tissue evidence="1">Shoot tissue taken approximately 20 cm above the soil surface</tissue>
    </source>
</reference>
<organism evidence="1">
    <name type="scientific">Arundo donax</name>
    <name type="common">Giant reed</name>
    <name type="synonym">Donax arundinaceus</name>
    <dbReference type="NCBI Taxonomy" id="35708"/>
    <lineage>
        <taxon>Eukaryota</taxon>
        <taxon>Viridiplantae</taxon>
        <taxon>Streptophyta</taxon>
        <taxon>Embryophyta</taxon>
        <taxon>Tracheophyta</taxon>
        <taxon>Spermatophyta</taxon>
        <taxon>Magnoliopsida</taxon>
        <taxon>Liliopsida</taxon>
        <taxon>Poales</taxon>
        <taxon>Poaceae</taxon>
        <taxon>PACMAD clade</taxon>
        <taxon>Arundinoideae</taxon>
        <taxon>Arundineae</taxon>
        <taxon>Arundo</taxon>
    </lineage>
</organism>
<sequence length="44" mass="5108">MVQMMIFPLRGCSYLIWNGKCAYMLLIAVRLVSFKLEVPTRSEV</sequence>
<protein>
    <submittedName>
        <fullName evidence="1">Uncharacterized protein</fullName>
    </submittedName>
</protein>
<dbReference type="AlphaFoldDB" id="A0A0A9DTN3"/>
<accession>A0A0A9DTN3</accession>
<proteinExistence type="predicted"/>
<name>A0A0A9DTN3_ARUDO</name>
<reference evidence="1" key="2">
    <citation type="journal article" date="2015" name="Data Brief">
        <title>Shoot transcriptome of the giant reed, Arundo donax.</title>
        <authorList>
            <person name="Barrero R.A."/>
            <person name="Guerrero F.D."/>
            <person name="Moolhuijzen P."/>
            <person name="Goolsby J.A."/>
            <person name="Tidwell J."/>
            <person name="Bellgard S.E."/>
            <person name="Bellgard M.I."/>
        </authorList>
    </citation>
    <scope>NUCLEOTIDE SEQUENCE</scope>
    <source>
        <tissue evidence="1">Shoot tissue taken approximately 20 cm above the soil surface</tissue>
    </source>
</reference>